<keyword evidence="2" id="KW-1185">Reference proteome</keyword>
<dbReference type="Proteomes" id="UP001054837">
    <property type="component" value="Unassembled WGS sequence"/>
</dbReference>
<organism evidence="1 2">
    <name type="scientific">Caerostris darwini</name>
    <dbReference type="NCBI Taxonomy" id="1538125"/>
    <lineage>
        <taxon>Eukaryota</taxon>
        <taxon>Metazoa</taxon>
        <taxon>Ecdysozoa</taxon>
        <taxon>Arthropoda</taxon>
        <taxon>Chelicerata</taxon>
        <taxon>Arachnida</taxon>
        <taxon>Araneae</taxon>
        <taxon>Araneomorphae</taxon>
        <taxon>Entelegynae</taxon>
        <taxon>Araneoidea</taxon>
        <taxon>Araneidae</taxon>
        <taxon>Caerostris</taxon>
    </lineage>
</organism>
<reference evidence="1 2" key="1">
    <citation type="submission" date="2021-06" db="EMBL/GenBank/DDBJ databases">
        <title>Caerostris darwini draft genome.</title>
        <authorList>
            <person name="Kono N."/>
            <person name="Arakawa K."/>
        </authorList>
    </citation>
    <scope>NUCLEOTIDE SEQUENCE [LARGE SCALE GENOMIC DNA]</scope>
</reference>
<evidence type="ECO:0000313" key="1">
    <source>
        <dbReference type="EMBL" id="GIY15925.1"/>
    </source>
</evidence>
<name>A0AAV4R385_9ARAC</name>
<accession>A0AAV4R385</accession>
<evidence type="ECO:0000313" key="2">
    <source>
        <dbReference type="Proteomes" id="UP001054837"/>
    </source>
</evidence>
<proteinExistence type="predicted"/>
<comment type="caution">
    <text evidence="1">The sequence shown here is derived from an EMBL/GenBank/DDBJ whole genome shotgun (WGS) entry which is preliminary data.</text>
</comment>
<gene>
    <name evidence="1" type="primary">HNAJ_LOCUS9272</name>
    <name evidence="1" type="ORF">CDAR_510591</name>
</gene>
<dbReference type="AlphaFoldDB" id="A0AAV4R385"/>
<sequence length="332" mass="37912">MEANLTENIRFHSFPGYSLYLLPKARQVASGILTGVKKHLTSDLQIIKQMNDGEDKSDLIKLKVWKNGCAFEIYSVYCPPPNNKPLTIYSLAQYLLVILMPILPNGELFYNCNDPHTFLHHNGTKSNPDILLGATDLNQSTKLSVFEDPDSGQRQILAELSFPVKNRFTEHKSRVSWNFMKANWKLFADMLENFLLSEVVDPCSLTDVICTKIKKNVLKNTKIVIPRGRVKRYSCFWSEELQQLKDKWDRLRRKAEITGRISDVTNWRKHAAILKRCQGCGLFSEVLYGSKPEGRLCKKNVQGAQSPTRAPLGQIRRSSKRAKSIFCSPFSN</sequence>
<dbReference type="EMBL" id="BPLQ01005611">
    <property type="protein sequence ID" value="GIY15925.1"/>
    <property type="molecule type" value="Genomic_DNA"/>
</dbReference>
<protein>
    <submittedName>
        <fullName evidence="1">Uncharacterized protein</fullName>
    </submittedName>
</protein>